<protein>
    <recommendedName>
        <fullName evidence="6">Ion-translocating oxidoreductase complex subunit G</fullName>
        <ecNumber evidence="6">7.-.-.-</ecNumber>
    </recommendedName>
    <alternativeName>
        <fullName evidence="6">Rnf electron transport complex subunit G</fullName>
    </alternativeName>
</protein>
<organism evidence="10 11">
    <name type="scientific">Ectothiorhodospira mobilis</name>
    <dbReference type="NCBI Taxonomy" id="195064"/>
    <lineage>
        <taxon>Bacteria</taxon>
        <taxon>Pseudomonadati</taxon>
        <taxon>Pseudomonadota</taxon>
        <taxon>Gammaproteobacteria</taxon>
        <taxon>Chromatiales</taxon>
        <taxon>Ectothiorhodospiraceae</taxon>
        <taxon>Ectothiorhodospira</taxon>
    </lineage>
</organism>
<evidence type="ECO:0000256" key="7">
    <source>
        <dbReference type="SAM" id="MobiDB-lite"/>
    </source>
</evidence>
<dbReference type="NCBIfam" id="NF002519">
    <property type="entry name" value="PRK01908.1"/>
    <property type="match status" value="1"/>
</dbReference>
<keyword evidence="5 6" id="KW-0249">Electron transport</keyword>
<proteinExistence type="inferred from homology"/>
<evidence type="ECO:0000313" key="11">
    <source>
        <dbReference type="Proteomes" id="UP000199556"/>
    </source>
</evidence>
<dbReference type="SMART" id="SM00900">
    <property type="entry name" value="FMN_bind"/>
    <property type="match status" value="1"/>
</dbReference>
<dbReference type="NCBIfam" id="TIGR01947">
    <property type="entry name" value="rnfG"/>
    <property type="match status" value="1"/>
</dbReference>
<dbReference type="OrthoDB" id="9784165at2"/>
<feature type="compositionally biased region" description="Pro residues" evidence="7">
    <location>
        <begin position="206"/>
        <end position="219"/>
    </location>
</feature>
<keyword evidence="4 6" id="KW-0288">FMN</keyword>
<dbReference type="RefSeq" id="WP_090483965.1">
    <property type="nucleotide sequence ID" value="NZ_FOUO01000004.1"/>
</dbReference>
<feature type="region of interest" description="Disordered" evidence="7">
    <location>
        <begin position="200"/>
        <end position="252"/>
    </location>
</feature>
<keyword evidence="11" id="KW-1185">Reference proteome</keyword>
<dbReference type="GO" id="GO:0009055">
    <property type="term" value="F:electron transfer activity"/>
    <property type="evidence" value="ECO:0007669"/>
    <property type="project" value="InterPro"/>
</dbReference>
<gene>
    <name evidence="6" type="primary">rnfG</name>
    <name evidence="10" type="ORF">SAMN05421721_10452</name>
</gene>
<comment type="subcellular location">
    <subcellularLocation>
        <location evidence="6">Cell inner membrane</location>
        <topology evidence="6">Single-pass membrane protein</topology>
    </subcellularLocation>
</comment>
<keyword evidence="6 8" id="KW-1133">Transmembrane helix</keyword>
<evidence type="ECO:0000259" key="9">
    <source>
        <dbReference type="SMART" id="SM00900"/>
    </source>
</evidence>
<keyword evidence="6" id="KW-1003">Cell membrane</keyword>
<keyword evidence="6" id="KW-1278">Translocase</keyword>
<name>A0A1I4QD46_ECTMO</name>
<feature type="modified residue" description="FMN phosphoryl threonine" evidence="6">
    <location>
        <position position="178"/>
    </location>
</feature>
<dbReference type="InterPro" id="IPR010209">
    <property type="entry name" value="Ion_transpt_RnfG/RsxG"/>
</dbReference>
<dbReference type="HAMAP" id="MF_00479">
    <property type="entry name" value="RsxG_RnfG"/>
    <property type="match status" value="1"/>
</dbReference>
<evidence type="ECO:0000256" key="1">
    <source>
        <dbReference type="ARBA" id="ARBA00022448"/>
    </source>
</evidence>
<keyword evidence="3 6" id="KW-0285">Flavoprotein</keyword>
<keyword evidence="2 6" id="KW-0597">Phosphoprotein</keyword>
<comment type="similarity">
    <text evidence="6">Belongs to the RnfG family.</text>
</comment>
<dbReference type="Proteomes" id="UP000199556">
    <property type="component" value="Unassembled WGS sequence"/>
</dbReference>
<dbReference type="InterPro" id="IPR007329">
    <property type="entry name" value="FMN-bd"/>
</dbReference>
<dbReference type="GO" id="GO:0022900">
    <property type="term" value="P:electron transport chain"/>
    <property type="evidence" value="ECO:0007669"/>
    <property type="project" value="UniProtKB-UniRule"/>
</dbReference>
<evidence type="ECO:0000256" key="4">
    <source>
        <dbReference type="ARBA" id="ARBA00022643"/>
    </source>
</evidence>
<dbReference type="AlphaFoldDB" id="A0A1I4QD46"/>
<comment type="subunit">
    <text evidence="6">The complex is composed of six subunits: RnfA, RnfB, RnfC, RnfD, RnfE and RnfG.</text>
</comment>
<dbReference type="STRING" id="195064.SAMN05421721_10452"/>
<keyword evidence="6" id="KW-0997">Cell inner membrane</keyword>
<feature type="transmembrane region" description="Helical" evidence="8">
    <location>
        <begin position="13"/>
        <end position="34"/>
    </location>
</feature>
<comment type="function">
    <text evidence="6">Part of a membrane-bound complex that couples electron transfer with translocation of ions across the membrane.</text>
</comment>
<dbReference type="PANTHER" id="PTHR36118">
    <property type="entry name" value="ION-TRANSLOCATING OXIDOREDUCTASE COMPLEX SUBUNIT G"/>
    <property type="match status" value="1"/>
</dbReference>
<dbReference type="GO" id="GO:0005886">
    <property type="term" value="C:plasma membrane"/>
    <property type="evidence" value="ECO:0007669"/>
    <property type="project" value="UniProtKB-SubCell"/>
</dbReference>
<comment type="cofactor">
    <cofactor evidence="6">
        <name>FMN</name>
        <dbReference type="ChEBI" id="CHEBI:58210"/>
    </cofactor>
</comment>
<dbReference type="EMBL" id="FOUO01000004">
    <property type="protein sequence ID" value="SFM38022.1"/>
    <property type="molecule type" value="Genomic_DNA"/>
</dbReference>
<keyword evidence="6 8" id="KW-0812">Transmembrane</keyword>
<evidence type="ECO:0000256" key="5">
    <source>
        <dbReference type="ARBA" id="ARBA00022982"/>
    </source>
</evidence>
<accession>A0A1I4QD46</accession>
<evidence type="ECO:0000256" key="6">
    <source>
        <dbReference type="HAMAP-Rule" id="MF_00479"/>
    </source>
</evidence>
<dbReference type="Pfam" id="PF04205">
    <property type="entry name" value="FMN_bind"/>
    <property type="match status" value="1"/>
</dbReference>
<keyword evidence="6 8" id="KW-0472">Membrane</keyword>
<reference evidence="10 11" key="1">
    <citation type="submission" date="2016-10" db="EMBL/GenBank/DDBJ databases">
        <authorList>
            <person name="de Groot N.N."/>
        </authorList>
    </citation>
    <scope>NUCLEOTIDE SEQUENCE [LARGE SCALE GENOMIC DNA]</scope>
    <source>
        <strain evidence="10 11">DSM 4180</strain>
    </source>
</reference>
<feature type="domain" description="FMN-binding" evidence="9">
    <location>
        <begin position="103"/>
        <end position="195"/>
    </location>
</feature>
<evidence type="ECO:0000313" key="10">
    <source>
        <dbReference type="EMBL" id="SFM38022.1"/>
    </source>
</evidence>
<dbReference type="PANTHER" id="PTHR36118:SF1">
    <property type="entry name" value="ION-TRANSLOCATING OXIDOREDUCTASE COMPLEX SUBUNIT G"/>
    <property type="match status" value="1"/>
</dbReference>
<sequence length="252" mass="27195">MTTLTQPGYRQRVGYHATLLGGIALLASAVLVIADLQTRGPIAHQEAAELRRTLEQVLPPSMHDNRPGEDVVELESEDGPITVYRAREDGHITGVAFRVTGQGYAGPIHLLMGVDPEGEVLGVRVLEHRETPGLGDRIEVERDPWITSFDGRSLGDPPPAQWAVEKDGGVFDQFTGATITPRAVVQAVGDGLRWFDDHRDRLLQPDTPPNRPVTEPPASPVRHPGGGSGQAGPVWQARAAAIHPPSVREDLA</sequence>
<evidence type="ECO:0000256" key="8">
    <source>
        <dbReference type="SAM" id="Phobius"/>
    </source>
</evidence>
<keyword evidence="1 6" id="KW-0813">Transport</keyword>
<dbReference type="GO" id="GO:0010181">
    <property type="term" value="F:FMN binding"/>
    <property type="evidence" value="ECO:0007669"/>
    <property type="project" value="InterPro"/>
</dbReference>
<evidence type="ECO:0000256" key="3">
    <source>
        <dbReference type="ARBA" id="ARBA00022630"/>
    </source>
</evidence>
<evidence type="ECO:0000256" key="2">
    <source>
        <dbReference type="ARBA" id="ARBA00022553"/>
    </source>
</evidence>
<dbReference type="EC" id="7.-.-.-" evidence="6"/>